<gene>
    <name evidence="2" type="ORF">FZO89_12430</name>
</gene>
<name>A0A5D4XVW5_9GAMM</name>
<evidence type="ECO:0000256" key="1">
    <source>
        <dbReference type="SAM" id="Phobius"/>
    </source>
</evidence>
<organism evidence="2 3">
    <name type="scientific">Luteimonas viscosa</name>
    <dbReference type="NCBI Taxonomy" id="1132694"/>
    <lineage>
        <taxon>Bacteria</taxon>
        <taxon>Pseudomonadati</taxon>
        <taxon>Pseudomonadota</taxon>
        <taxon>Gammaproteobacteria</taxon>
        <taxon>Lysobacterales</taxon>
        <taxon>Lysobacteraceae</taxon>
        <taxon>Luteimonas</taxon>
    </lineage>
</organism>
<reference evidence="2 3" key="1">
    <citation type="submission" date="2019-08" db="EMBL/GenBank/DDBJ databases">
        <title>Luteimonas viscosus sp. nov., isolated from soil of a sunflower field.</title>
        <authorList>
            <person name="Jianli Z."/>
            <person name="Ying Z."/>
        </authorList>
    </citation>
    <scope>NUCLEOTIDE SEQUENCE [LARGE SCALE GENOMIC DNA]</scope>
    <source>
        <strain evidence="2 3">XBU10</strain>
    </source>
</reference>
<keyword evidence="1" id="KW-0472">Membrane</keyword>
<evidence type="ECO:0000313" key="2">
    <source>
        <dbReference type="EMBL" id="TYT27000.1"/>
    </source>
</evidence>
<keyword evidence="1" id="KW-0812">Transmembrane</keyword>
<keyword evidence="1" id="KW-1133">Transmembrane helix</keyword>
<feature type="transmembrane region" description="Helical" evidence="1">
    <location>
        <begin position="69"/>
        <end position="91"/>
    </location>
</feature>
<dbReference type="AlphaFoldDB" id="A0A5D4XVW5"/>
<keyword evidence="3" id="KW-1185">Reference proteome</keyword>
<dbReference type="RefSeq" id="WP_149103553.1">
    <property type="nucleotide sequence ID" value="NZ_VTFT01000001.1"/>
</dbReference>
<accession>A0A5D4XVW5</accession>
<evidence type="ECO:0000313" key="3">
    <source>
        <dbReference type="Proteomes" id="UP000324973"/>
    </source>
</evidence>
<feature type="transmembrane region" description="Helical" evidence="1">
    <location>
        <begin position="12"/>
        <end position="29"/>
    </location>
</feature>
<feature type="transmembrane region" description="Helical" evidence="1">
    <location>
        <begin position="35"/>
        <end position="57"/>
    </location>
</feature>
<proteinExistence type="predicted"/>
<protein>
    <submittedName>
        <fullName evidence="2">Uncharacterized protein</fullName>
    </submittedName>
</protein>
<sequence>MSQDGTSSTDARAHLWIAGLCAVVAYLSPTRFQGLPGWLGAGGWLLLGVLVLANPTLAAARPRFTRHPGLASMLAFVSLSLIVGSVVVWPIDR</sequence>
<comment type="caution">
    <text evidence="2">The sequence shown here is derived from an EMBL/GenBank/DDBJ whole genome shotgun (WGS) entry which is preliminary data.</text>
</comment>
<dbReference type="EMBL" id="VTFT01000001">
    <property type="protein sequence ID" value="TYT27000.1"/>
    <property type="molecule type" value="Genomic_DNA"/>
</dbReference>
<dbReference type="Proteomes" id="UP000324973">
    <property type="component" value="Unassembled WGS sequence"/>
</dbReference>